<name>A0A9D2D5S7_9FIRM</name>
<dbReference type="NCBIfam" id="TIGR00460">
    <property type="entry name" value="fmt"/>
    <property type="match status" value="1"/>
</dbReference>
<reference evidence="11" key="2">
    <citation type="submission" date="2021-04" db="EMBL/GenBank/DDBJ databases">
        <authorList>
            <person name="Gilroy R."/>
        </authorList>
    </citation>
    <scope>NUCLEOTIDE SEQUENCE</scope>
    <source>
        <strain evidence="11">CHK192-19661</strain>
    </source>
</reference>
<evidence type="ECO:0000256" key="1">
    <source>
        <dbReference type="ARBA" id="ARBA00002606"/>
    </source>
</evidence>
<dbReference type="AlphaFoldDB" id="A0A9D2D5S7"/>
<dbReference type="EC" id="2.1.2.9" evidence="3 8"/>
<organism evidence="11 12">
    <name type="scientific">Candidatus Borkfalkia avicola</name>
    <dbReference type="NCBI Taxonomy" id="2838503"/>
    <lineage>
        <taxon>Bacteria</taxon>
        <taxon>Bacillati</taxon>
        <taxon>Bacillota</taxon>
        <taxon>Clostridia</taxon>
        <taxon>Christensenellales</taxon>
        <taxon>Christensenellaceae</taxon>
        <taxon>Candidatus Borkfalkia</taxon>
    </lineage>
</organism>
<dbReference type="GO" id="GO:0004479">
    <property type="term" value="F:methionyl-tRNA formyltransferase activity"/>
    <property type="evidence" value="ECO:0007669"/>
    <property type="project" value="UniProtKB-UniRule"/>
</dbReference>
<dbReference type="InterPro" id="IPR005793">
    <property type="entry name" value="Formyl_trans_C"/>
</dbReference>
<keyword evidence="6 8" id="KW-0648">Protein biosynthesis</keyword>
<dbReference type="InterPro" id="IPR041711">
    <property type="entry name" value="Met-tRNA-FMT_N"/>
</dbReference>
<dbReference type="InterPro" id="IPR044135">
    <property type="entry name" value="Met-tRNA-FMT_C"/>
</dbReference>
<protein>
    <recommendedName>
        <fullName evidence="4 8">Methionyl-tRNA formyltransferase</fullName>
        <ecNumber evidence="3 8">2.1.2.9</ecNumber>
    </recommendedName>
</protein>
<feature type="binding site" evidence="8">
    <location>
        <begin position="107"/>
        <end position="110"/>
    </location>
    <ligand>
        <name>(6S)-5,6,7,8-tetrahydrofolate</name>
        <dbReference type="ChEBI" id="CHEBI:57453"/>
    </ligand>
</feature>
<gene>
    <name evidence="8 11" type="primary">fmt</name>
    <name evidence="11" type="ORF">H9726_01590</name>
</gene>
<dbReference type="SUPFAM" id="SSF50486">
    <property type="entry name" value="FMT C-terminal domain-like"/>
    <property type="match status" value="1"/>
</dbReference>
<evidence type="ECO:0000313" key="11">
    <source>
        <dbReference type="EMBL" id="HIZ09157.1"/>
    </source>
</evidence>
<evidence type="ECO:0000256" key="6">
    <source>
        <dbReference type="ARBA" id="ARBA00022917"/>
    </source>
</evidence>
<dbReference type="Proteomes" id="UP000824025">
    <property type="component" value="Unassembled WGS sequence"/>
</dbReference>
<sequence length="305" mass="32057">MKIVYAGAPAFSLPPLEKLLSAGHTVAAVLTQPDKPFGRKAQLTPTPLKAFAVQEGIPVLDFARVREHAAELSATGADLMVTCAYGQLLTREVLDAFPLGVYNIHASLLPRWRGASPIQHAILAGDAKTGVTVMKTDEGLDTGDVLLSRPLSLDGTETAGTLSQKLSALGGECIADALALLEKGEAPLTPQAGDATLCKKIKKEQCLLDFSRPAEELSRLVRAMNPQPLAWSLLRGAPVNFYYALPEEGEGAPGQIVRADKTGIYIAAGGGVLRVTELQFAGGKPVRAADAVNGRKVRAGDVFGA</sequence>
<dbReference type="InterPro" id="IPR037022">
    <property type="entry name" value="Formyl_trans_C_sf"/>
</dbReference>
<dbReference type="InterPro" id="IPR036477">
    <property type="entry name" value="Formyl_transf_N_sf"/>
</dbReference>
<evidence type="ECO:0000256" key="4">
    <source>
        <dbReference type="ARBA" id="ARBA00016014"/>
    </source>
</evidence>
<dbReference type="Gene3D" id="3.40.50.170">
    <property type="entry name" value="Formyl transferase, N-terminal domain"/>
    <property type="match status" value="1"/>
</dbReference>
<comment type="catalytic activity">
    <reaction evidence="7 8">
        <text>L-methionyl-tRNA(fMet) + (6R)-10-formyltetrahydrofolate = N-formyl-L-methionyl-tRNA(fMet) + (6S)-5,6,7,8-tetrahydrofolate + H(+)</text>
        <dbReference type="Rhea" id="RHEA:24380"/>
        <dbReference type="Rhea" id="RHEA-COMP:9952"/>
        <dbReference type="Rhea" id="RHEA-COMP:9953"/>
        <dbReference type="ChEBI" id="CHEBI:15378"/>
        <dbReference type="ChEBI" id="CHEBI:57453"/>
        <dbReference type="ChEBI" id="CHEBI:78530"/>
        <dbReference type="ChEBI" id="CHEBI:78844"/>
        <dbReference type="ChEBI" id="CHEBI:195366"/>
        <dbReference type="EC" id="2.1.2.9"/>
    </reaction>
</comment>
<dbReference type="PANTHER" id="PTHR11138:SF5">
    <property type="entry name" value="METHIONYL-TRNA FORMYLTRANSFERASE, MITOCHONDRIAL"/>
    <property type="match status" value="1"/>
</dbReference>
<dbReference type="EMBL" id="DXCF01000005">
    <property type="protein sequence ID" value="HIZ09157.1"/>
    <property type="molecule type" value="Genomic_DNA"/>
</dbReference>
<accession>A0A9D2D5S7</accession>
<dbReference type="Pfam" id="PF02911">
    <property type="entry name" value="Formyl_trans_C"/>
    <property type="match status" value="1"/>
</dbReference>
<dbReference type="InterPro" id="IPR005794">
    <property type="entry name" value="Fmt"/>
</dbReference>
<evidence type="ECO:0000256" key="8">
    <source>
        <dbReference type="HAMAP-Rule" id="MF_00182"/>
    </source>
</evidence>
<dbReference type="CDD" id="cd08704">
    <property type="entry name" value="Met_tRNA_FMT_C"/>
    <property type="match status" value="1"/>
</dbReference>
<dbReference type="Gene3D" id="3.10.25.10">
    <property type="entry name" value="Formyl transferase, C-terminal domain"/>
    <property type="match status" value="1"/>
</dbReference>
<evidence type="ECO:0000259" key="9">
    <source>
        <dbReference type="Pfam" id="PF00551"/>
    </source>
</evidence>
<evidence type="ECO:0000256" key="5">
    <source>
        <dbReference type="ARBA" id="ARBA00022679"/>
    </source>
</evidence>
<dbReference type="SUPFAM" id="SSF53328">
    <property type="entry name" value="Formyltransferase"/>
    <property type="match status" value="1"/>
</dbReference>
<dbReference type="Pfam" id="PF00551">
    <property type="entry name" value="Formyl_trans_N"/>
    <property type="match status" value="1"/>
</dbReference>
<evidence type="ECO:0000313" key="12">
    <source>
        <dbReference type="Proteomes" id="UP000824025"/>
    </source>
</evidence>
<evidence type="ECO:0000256" key="2">
    <source>
        <dbReference type="ARBA" id="ARBA00010699"/>
    </source>
</evidence>
<evidence type="ECO:0000256" key="3">
    <source>
        <dbReference type="ARBA" id="ARBA00012261"/>
    </source>
</evidence>
<keyword evidence="5 8" id="KW-0808">Transferase</keyword>
<dbReference type="InterPro" id="IPR001555">
    <property type="entry name" value="GART_AS"/>
</dbReference>
<comment type="function">
    <text evidence="1 8">Attaches a formyl group to the free amino group of methionyl-tRNA(fMet). The formyl group appears to play a dual role in the initiator identity of N-formylmethionyl-tRNA by promoting its recognition by IF2 and preventing the misappropriation of this tRNA by the elongation apparatus.</text>
</comment>
<evidence type="ECO:0000256" key="7">
    <source>
        <dbReference type="ARBA" id="ARBA00048558"/>
    </source>
</evidence>
<evidence type="ECO:0000259" key="10">
    <source>
        <dbReference type="Pfam" id="PF02911"/>
    </source>
</evidence>
<dbReference type="InterPro" id="IPR011034">
    <property type="entry name" value="Formyl_transferase-like_C_sf"/>
</dbReference>
<proteinExistence type="inferred from homology"/>
<feature type="domain" description="Formyl transferase C-terminal" evidence="10">
    <location>
        <begin position="200"/>
        <end position="295"/>
    </location>
</feature>
<dbReference type="PROSITE" id="PS00373">
    <property type="entry name" value="GART"/>
    <property type="match status" value="1"/>
</dbReference>
<comment type="caution">
    <text evidence="11">The sequence shown here is derived from an EMBL/GenBank/DDBJ whole genome shotgun (WGS) entry which is preliminary data.</text>
</comment>
<dbReference type="InterPro" id="IPR002376">
    <property type="entry name" value="Formyl_transf_N"/>
</dbReference>
<dbReference type="PANTHER" id="PTHR11138">
    <property type="entry name" value="METHIONYL-TRNA FORMYLTRANSFERASE"/>
    <property type="match status" value="1"/>
</dbReference>
<dbReference type="HAMAP" id="MF_00182">
    <property type="entry name" value="Formyl_trans"/>
    <property type="match status" value="1"/>
</dbReference>
<feature type="domain" description="Formyl transferase N-terminal" evidence="9">
    <location>
        <begin position="11"/>
        <end position="177"/>
    </location>
</feature>
<reference evidence="11" key="1">
    <citation type="journal article" date="2021" name="PeerJ">
        <title>Extensive microbial diversity within the chicken gut microbiome revealed by metagenomics and culture.</title>
        <authorList>
            <person name="Gilroy R."/>
            <person name="Ravi A."/>
            <person name="Getino M."/>
            <person name="Pursley I."/>
            <person name="Horton D.L."/>
            <person name="Alikhan N.F."/>
            <person name="Baker D."/>
            <person name="Gharbi K."/>
            <person name="Hall N."/>
            <person name="Watson M."/>
            <person name="Adriaenssens E.M."/>
            <person name="Foster-Nyarko E."/>
            <person name="Jarju S."/>
            <person name="Secka A."/>
            <person name="Antonio M."/>
            <person name="Oren A."/>
            <person name="Chaudhuri R.R."/>
            <person name="La Ragione R."/>
            <person name="Hildebrand F."/>
            <person name="Pallen M.J."/>
        </authorList>
    </citation>
    <scope>NUCLEOTIDE SEQUENCE</scope>
    <source>
        <strain evidence="11">CHK192-19661</strain>
    </source>
</reference>
<dbReference type="GO" id="GO:0005829">
    <property type="term" value="C:cytosol"/>
    <property type="evidence" value="ECO:0007669"/>
    <property type="project" value="TreeGrafter"/>
</dbReference>
<comment type="similarity">
    <text evidence="2 8">Belongs to the Fmt family.</text>
</comment>
<dbReference type="CDD" id="cd08646">
    <property type="entry name" value="FMT_core_Met-tRNA-FMT_N"/>
    <property type="match status" value="1"/>
</dbReference>